<protein>
    <recommendedName>
        <fullName evidence="2">Glycosyltransferase</fullName>
    </recommendedName>
</protein>
<dbReference type="SUPFAM" id="SSF53448">
    <property type="entry name" value="Nucleotide-diphospho-sugar transferases"/>
    <property type="match status" value="1"/>
</dbReference>
<dbReference type="AlphaFoldDB" id="A0A382TMN8"/>
<name>A0A382TMN8_9ZZZZ</name>
<dbReference type="PANTHER" id="PTHR35105:SF2">
    <property type="entry name" value="PROTEIN CDI"/>
    <property type="match status" value="1"/>
</dbReference>
<evidence type="ECO:0000313" key="1">
    <source>
        <dbReference type="EMBL" id="SVD22777.1"/>
    </source>
</evidence>
<feature type="non-terminal residue" evidence="1">
    <location>
        <position position="1"/>
    </location>
</feature>
<accession>A0A382TMN8</accession>
<gene>
    <name evidence="1" type="ORF">METZ01_LOCUS375631</name>
</gene>
<dbReference type="PANTHER" id="PTHR35105">
    <property type="entry name" value="EXPRESSED PROTEIN"/>
    <property type="match status" value="1"/>
</dbReference>
<reference evidence="1" key="1">
    <citation type="submission" date="2018-05" db="EMBL/GenBank/DDBJ databases">
        <authorList>
            <person name="Lanie J.A."/>
            <person name="Ng W.-L."/>
            <person name="Kazmierczak K.M."/>
            <person name="Andrzejewski T.M."/>
            <person name="Davidsen T.M."/>
            <person name="Wayne K.J."/>
            <person name="Tettelin H."/>
            <person name="Glass J.I."/>
            <person name="Rusch D."/>
            <person name="Podicherti R."/>
            <person name="Tsui H.-C.T."/>
            <person name="Winkler M.E."/>
        </authorList>
    </citation>
    <scope>NUCLEOTIDE SEQUENCE</scope>
</reference>
<proteinExistence type="predicted"/>
<dbReference type="Gene3D" id="3.90.550.10">
    <property type="entry name" value="Spore Coat Polysaccharide Biosynthesis Protein SpsA, Chain A"/>
    <property type="match status" value="1"/>
</dbReference>
<dbReference type="EMBL" id="UINC01137440">
    <property type="protein sequence ID" value="SVD22777.1"/>
    <property type="molecule type" value="Genomic_DNA"/>
</dbReference>
<evidence type="ECO:0008006" key="2">
    <source>
        <dbReference type="Google" id="ProtNLM"/>
    </source>
</evidence>
<sequence length="246" mass="29142">VKINVYIGYDRRQDESKNYPDLVNPPYSVARYSILKNYKGDENDLTIQPIKLQDQIDAGLYWREEDSLASTEFTYSRFLTPYLNNYEGIAVFIDSDFLWQGDIRELLEYYDEKYSVMCVQHDYDPPEETKMDGCIQTHYPRKNWSSMMVFNCSHDDCKNLSVENVNTKEAKYLHRMGWTDDDNIGSIPPTYNWLEGWYNGNIDPKVIHYTRGGPWHKTWEGDYKENWINIYRKLRGVSLISNSLTK</sequence>
<dbReference type="InterPro" id="IPR029044">
    <property type="entry name" value="Nucleotide-diphossugar_trans"/>
</dbReference>
<organism evidence="1">
    <name type="scientific">marine metagenome</name>
    <dbReference type="NCBI Taxonomy" id="408172"/>
    <lineage>
        <taxon>unclassified sequences</taxon>
        <taxon>metagenomes</taxon>
        <taxon>ecological metagenomes</taxon>
    </lineage>
</organism>